<reference evidence="4 5" key="1">
    <citation type="submission" date="2016-11" db="EMBL/GenBank/DDBJ databases">
        <authorList>
            <person name="Jaros S."/>
            <person name="Januszkiewicz K."/>
            <person name="Wedrychowicz H."/>
        </authorList>
    </citation>
    <scope>NUCLEOTIDE SEQUENCE [LARGE SCALE GENOMIC DNA]</scope>
    <source>
        <strain evidence="4 5">DSM 14214</strain>
    </source>
</reference>
<dbReference type="PANTHER" id="PTHR48103">
    <property type="entry name" value="MIDASIN-RELATED"/>
    <property type="match status" value="1"/>
</dbReference>
<name>A0A1M7B0N2_9FIRM</name>
<evidence type="ECO:0000256" key="1">
    <source>
        <dbReference type="ARBA" id="ARBA00022741"/>
    </source>
</evidence>
<evidence type="ECO:0000259" key="3">
    <source>
        <dbReference type="Pfam" id="PF07728"/>
    </source>
</evidence>
<dbReference type="Pfam" id="PF07728">
    <property type="entry name" value="AAA_5"/>
    <property type="match status" value="1"/>
</dbReference>
<dbReference type="Proteomes" id="UP000183975">
    <property type="component" value="Unassembled WGS sequence"/>
</dbReference>
<dbReference type="GO" id="GO:0030687">
    <property type="term" value="C:preribosome, large subunit precursor"/>
    <property type="evidence" value="ECO:0007669"/>
    <property type="project" value="TreeGrafter"/>
</dbReference>
<dbReference type="InterPro" id="IPR011704">
    <property type="entry name" value="ATPase_dyneun-rel_AAA"/>
</dbReference>
<gene>
    <name evidence="4" type="ORF">SAMN02745138_03497</name>
</gene>
<dbReference type="GO" id="GO:0016887">
    <property type="term" value="F:ATP hydrolysis activity"/>
    <property type="evidence" value="ECO:0007669"/>
    <property type="project" value="InterPro"/>
</dbReference>
<dbReference type="PANTHER" id="PTHR48103:SF2">
    <property type="entry name" value="MIDASIN"/>
    <property type="match status" value="1"/>
</dbReference>
<dbReference type="RefSeq" id="WP_072853845.1">
    <property type="nucleotide sequence ID" value="NZ_FRAH01000117.1"/>
</dbReference>
<proteinExistence type="predicted"/>
<dbReference type="SUPFAM" id="SSF52540">
    <property type="entry name" value="P-loop containing nucleoside triphosphate hydrolases"/>
    <property type="match status" value="1"/>
</dbReference>
<keyword evidence="2" id="KW-0067">ATP-binding</keyword>
<keyword evidence="5" id="KW-1185">Reference proteome</keyword>
<dbReference type="GO" id="GO:0000027">
    <property type="term" value="P:ribosomal large subunit assembly"/>
    <property type="evidence" value="ECO:0007669"/>
    <property type="project" value="TreeGrafter"/>
</dbReference>
<dbReference type="OrthoDB" id="9808317at2"/>
<accession>A0A1M7B0N2</accession>
<dbReference type="Gene3D" id="3.40.50.300">
    <property type="entry name" value="P-loop containing nucleotide triphosphate hydrolases"/>
    <property type="match status" value="1"/>
</dbReference>
<dbReference type="AlphaFoldDB" id="A0A1M7B0N2"/>
<evidence type="ECO:0000256" key="2">
    <source>
        <dbReference type="ARBA" id="ARBA00022840"/>
    </source>
</evidence>
<evidence type="ECO:0000313" key="5">
    <source>
        <dbReference type="Proteomes" id="UP000183975"/>
    </source>
</evidence>
<sequence length="596" mass="67467">MAKTKLFDNWTWNRKLPEPFDDVSIEQRSKTHYSKYCMTPAKLATLHSAVLSAILSAMELNMDDSSEEKGAFGEQGDLMDIAEYPSRTGEIHVVVYQKQTGKYIAGCYDDVNQMPKPYVLKEDKNTGTALFFALIRKAMMDEEFSEEYNLLLEEKKAGFPDLQKAAKSAYILCDNLYRRVENASDLGEAGIPVVIPTTGNIQPFTPITLNKGTYHPSTVLYGKFKVLKPDEMKRRKSRKKIRREDFVGKFAFAKREFSSSEMLLIPKLPDWYVIPNEVVNICRHAKETTESRRPMRNFLLRGRAGTGKTEGAKAIASGLGLPYLHLTCSANTEIFDLLGQMLPVLDKPDRKLGEYPTFDDIRMDAATAYYKLTGEYQEDVTEDEVYKKLLETIEEKAAKTNDHKTEQRFQYVDSPLVQAMKKGYLIEIQEPTVISNPGVLVGLNSLLDTCSSMVLPTGERVERHPDTVVVITTNNDYEGCHALNQSVLSRMDFILDMAEPDTNTLVERVSKITGFEERNKISIMAKIVHSIQQHCRMNMIDDGCCGVRELISWVQSYMICGDMMEAAKYTILPSVSADEENREEIITTCLDPVLNP</sequence>
<evidence type="ECO:0000313" key="4">
    <source>
        <dbReference type="EMBL" id="SHL48456.1"/>
    </source>
</evidence>
<organism evidence="4 5">
    <name type="scientific">Anaerotignum lactatifermentans DSM 14214</name>
    <dbReference type="NCBI Taxonomy" id="1121323"/>
    <lineage>
        <taxon>Bacteria</taxon>
        <taxon>Bacillati</taxon>
        <taxon>Bacillota</taxon>
        <taxon>Clostridia</taxon>
        <taxon>Lachnospirales</taxon>
        <taxon>Anaerotignaceae</taxon>
        <taxon>Anaerotignum</taxon>
    </lineage>
</organism>
<dbReference type="EMBL" id="FRAH01000117">
    <property type="protein sequence ID" value="SHL48456.1"/>
    <property type="molecule type" value="Genomic_DNA"/>
</dbReference>
<feature type="domain" description="ATPase dynein-related AAA" evidence="3">
    <location>
        <begin position="406"/>
        <end position="491"/>
    </location>
</feature>
<dbReference type="GO" id="GO:0005524">
    <property type="term" value="F:ATP binding"/>
    <property type="evidence" value="ECO:0007669"/>
    <property type="project" value="UniProtKB-KW"/>
</dbReference>
<protein>
    <submittedName>
        <fullName evidence="4">AAA domain (Dynein-related subfamily)</fullName>
    </submittedName>
</protein>
<keyword evidence="1" id="KW-0547">Nucleotide-binding</keyword>
<dbReference type="InterPro" id="IPR027417">
    <property type="entry name" value="P-loop_NTPase"/>
</dbReference>